<dbReference type="EMBL" id="JAAMOW010000001">
    <property type="protein sequence ID" value="NGY03270.1"/>
    <property type="molecule type" value="Genomic_DNA"/>
</dbReference>
<dbReference type="Proteomes" id="UP000472676">
    <property type="component" value="Unassembled WGS sequence"/>
</dbReference>
<feature type="domain" description="AB hydrolase-1" evidence="1">
    <location>
        <begin position="18"/>
        <end position="256"/>
    </location>
</feature>
<keyword evidence="2" id="KW-0378">Hydrolase</keyword>
<sequence>MTIMQDPEWYEAGSGTPLVLVHGFTVSWRIWKPVLPLLEKHHRVIAPTLPGHVGGLPLKERASPLSIARALAEQLRERGIGDAHFAGQSLGGWMVFEMARFGLARSALGLCSAGAWRDPAVIEKFVRDGRSALRLLPYLAPVMKLAVNFTPLRRLALAREMQHGDRMEVEDAREHFARFSKMTILEEFLDEKLEPLQPLPADNKVPLRVVWGARDRILPFDDFGQPLLDVLGLDACTVLEDCGHNPMFDDPQRVANEILDFTREVESGR</sequence>
<accession>A0A6M2BLQ1</accession>
<comment type="caution">
    <text evidence="2">The sequence shown here is derived from an EMBL/GenBank/DDBJ whole genome shotgun (WGS) entry which is preliminary data.</text>
</comment>
<dbReference type="PANTHER" id="PTHR46438:SF11">
    <property type="entry name" value="LIPASE-RELATED"/>
    <property type="match status" value="1"/>
</dbReference>
<dbReference type="Gene3D" id="3.40.50.1820">
    <property type="entry name" value="alpha/beta hydrolase"/>
    <property type="match status" value="1"/>
</dbReference>
<name>A0A6M2BLQ1_9GAMM</name>
<dbReference type="AlphaFoldDB" id="A0A6M2BLQ1"/>
<proteinExistence type="predicted"/>
<dbReference type="InterPro" id="IPR000073">
    <property type="entry name" value="AB_hydrolase_1"/>
</dbReference>
<dbReference type="Pfam" id="PF12697">
    <property type="entry name" value="Abhydrolase_6"/>
    <property type="match status" value="1"/>
</dbReference>
<evidence type="ECO:0000313" key="3">
    <source>
        <dbReference type="Proteomes" id="UP000472676"/>
    </source>
</evidence>
<keyword evidence="3" id="KW-1185">Reference proteome</keyword>
<evidence type="ECO:0000259" key="1">
    <source>
        <dbReference type="Pfam" id="PF12697"/>
    </source>
</evidence>
<dbReference type="GO" id="GO:0016787">
    <property type="term" value="F:hydrolase activity"/>
    <property type="evidence" value="ECO:0007669"/>
    <property type="project" value="UniProtKB-KW"/>
</dbReference>
<dbReference type="SUPFAM" id="SSF53474">
    <property type="entry name" value="alpha/beta-Hydrolases"/>
    <property type="match status" value="1"/>
</dbReference>
<organism evidence="2 3">
    <name type="scientific">Solimonas terrae</name>
    <dbReference type="NCBI Taxonomy" id="1396819"/>
    <lineage>
        <taxon>Bacteria</taxon>
        <taxon>Pseudomonadati</taxon>
        <taxon>Pseudomonadota</taxon>
        <taxon>Gammaproteobacteria</taxon>
        <taxon>Nevskiales</taxon>
        <taxon>Nevskiaceae</taxon>
        <taxon>Solimonas</taxon>
    </lineage>
</organism>
<evidence type="ECO:0000313" key="2">
    <source>
        <dbReference type="EMBL" id="NGY03270.1"/>
    </source>
</evidence>
<dbReference type="PANTHER" id="PTHR46438">
    <property type="entry name" value="ALPHA/BETA-HYDROLASES SUPERFAMILY PROTEIN"/>
    <property type="match status" value="1"/>
</dbReference>
<dbReference type="RefSeq" id="WP_166250692.1">
    <property type="nucleotide sequence ID" value="NZ_JAAMOW010000001.1"/>
</dbReference>
<protein>
    <submittedName>
        <fullName evidence="2">Alpha/beta fold hydrolase</fullName>
    </submittedName>
</protein>
<dbReference type="InterPro" id="IPR029058">
    <property type="entry name" value="AB_hydrolase_fold"/>
</dbReference>
<gene>
    <name evidence="2" type="ORF">G7Y85_00680</name>
</gene>
<reference evidence="2 3" key="1">
    <citation type="journal article" date="2014" name="Int. J. Syst. Evol. Microbiol.">
        <title>Solimonas terrae sp. nov., isolated from soil.</title>
        <authorList>
            <person name="Kim S.J."/>
            <person name="Moon J.Y."/>
            <person name="Weon H.Y."/>
            <person name="Ahn J.H."/>
            <person name="Chen W.M."/>
            <person name="Kwon S.W."/>
        </authorList>
    </citation>
    <scope>NUCLEOTIDE SEQUENCE [LARGE SCALE GENOMIC DNA]</scope>
    <source>
        <strain evidence="2 3">KIS83-12</strain>
    </source>
</reference>